<organism evidence="2 3">
    <name type="scientific">Pyrrhoderma noxium</name>
    <dbReference type="NCBI Taxonomy" id="2282107"/>
    <lineage>
        <taxon>Eukaryota</taxon>
        <taxon>Fungi</taxon>
        <taxon>Dikarya</taxon>
        <taxon>Basidiomycota</taxon>
        <taxon>Agaricomycotina</taxon>
        <taxon>Agaricomycetes</taxon>
        <taxon>Hymenochaetales</taxon>
        <taxon>Hymenochaetaceae</taxon>
        <taxon>Pyrrhoderma</taxon>
    </lineage>
</organism>
<proteinExistence type="predicted"/>
<feature type="compositionally biased region" description="Low complexity" evidence="1">
    <location>
        <begin position="394"/>
        <end position="439"/>
    </location>
</feature>
<name>A0A286UNK7_9AGAM</name>
<dbReference type="EMBL" id="NBII01000003">
    <property type="protein sequence ID" value="PAV21197.1"/>
    <property type="molecule type" value="Genomic_DNA"/>
</dbReference>
<evidence type="ECO:0000313" key="2">
    <source>
        <dbReference type="EMBL" id="PAV21197.1"/>
    </source>
</evidence>
<feature type="compositionally biased region" description="Low complexity" evidence="1">
    <location>
        <begin position="203"/>
        <end position="225"/>
    </location>
</feature>
<feature type="compositionally biased region" description="Low complexity" evidence="1">
    <location>
        <begin position="114"/>
        <end position="130"/>
    </location>
</feature>
<feature type="compositionally biased region" description="Low complexity" evidence="1">
    <location>
        <begin position="324"/>
        <end position="333"/>
    </location>
</feature>
<feature type="compositionally biased region" description="Basic and acidic residues" evidence="1">
    <location>
        <begin position="230"/>
        <end position="243"/>
    </location>
</feature>
<dbReference type="OrthoDB" id="3217643at2759"/>
<evidence type="ECO:0000313" key="3">
    <source>
        <dbReference type="Proteomes" id="UP000217199"/>
    </source>
</evidence>
<dbReference type="STRING" id="2282107.A0A286UNK7"/>
<gene>
    <name evidence="2" type="ORF">PNOK_0382400</name>
</gene>
<feature type="region of interest" description="Disordered" evidence="1">
    <location>
        <begin position="112"/>
        <end position="274"/>
    </location>
</feature>
<dbReference type="AlphaFoldDB" id="A0A286UNK7"/>
<reference evidence="2 3" key="1">
    <citation type="journal article" date="2017" name="Mol. Ecol.">
        <title>Comparative and population genomic landscape of Phellinus noxius: A hypervariable fungus causing root rot in trees.</title>
        <authorList>
            <person name="Chung C.L."/>
            <person name="Lee T.J."/>
            <person name="Akiba M."/>
            <person name="Lee H.H."/>
            <person name="Kuo T.H."/>
            <person name="Liu D."/>
            <person name="Ke H.M."/>
            <person name="Yokoi T."/>
            <person name="Roa M.B."/>
            <person name="Lu M.J."/>
            <person name="Chang Y.Y."/>
            <person name="Ann P.J."/>
            <person name="Tsai J.N."/>
            <person name="Chen C.Y."/>
            <person name="Tzean S.S."/>
            <person name="Ota Y."/>
            <person name="Hattori T."/>
            <person name="Sahashi N."/>
            <person name="Liou R.F."/>
            <person name="Kikuchi T."/>
            <person name="Tsai I.J."/>
        </authorList>
    </citation>
    <scope>NUCLEOTIDE SEQUENCE [LARGE SCALE GENOMIC DNA]</scope>
    <source>
        <strain evidence="2 3">FFPRI411160</strain>
    </source>
</reference>
<protein>
    <submittedName>
        <fullName evidence="2">Uncharacterized protein</fullName>
    </submittedName>
</protein>
<feature type="compositionally biased region" description="Low complexity" evidence="1">
    <location>
        <begin position="257"/>
        <end position="271"/>
    </location>
</feature>
<dbReference type="InParanoid" id="A0A286UNK7"/>
<feature type="compositionally biased region" description="Polar residues" evidence="1">
    <location>
        <begin position="154"/>
        <end position="200"/>
    </location>
</feature>
<evidence type="ECO:0000256" key="1">
    <source>
        <dbReference type="SAM" id="MobiDB-lite"/>
    </source>
</evidence>
<keyword evidence="3" id="KW-1185">Reference proteome</keyword>
<feature type="region of interest" description="Disordered" evidence="1">
    <location>
        <begin position="387"/>
        <end position="457"/>
    </location>
</feature>
<comment type="caution">
    <text evidence="2">The sequence shown here is derived from an EMBL/GenBank/DDBJ whole genome shotgun (WGS) entry which is preliminary data.</text>
</comment>
<accession>A0A286UNK7</accession>
<sequence>MCKVFRNTSRCPHKRETCTNRANHPYDVVYISNAEVITFKGCGYCKWATTNPPPPPSKTGKGNPGWPGCCRPPQPSELERIPPADWHAVQTVHKTPIPPEIRLLLDSLRGVTQTSNGNNTSPTNSNGGTNKDWSLRPTQTPERKSISRAVGPSPNGTMRSPSSKSRPAITNSVFGSGNSPKTKNSRLATTTTNGGTSPAANGSALSPSVNNSNNSGSNTGSAYNSVRRGSTHETHTPLKRIEGFRTTPPSNMRRLESTPTGSGTSISPVSVNSSKQLPNLTATALSALNGLNGVKAGNDPQQASSKRRGSAASAMPLTIATNRGPSSKSSSGGKNSGGEMVIKMGSEKEREREKDKGREKSENVNGNGVGGLEKGLKALQISANNSGSATYHLDSGLPTPTTPSTPSTPGSDSSSSSGDSRSTSSSGSGSEGTVTSDGGFTDYLSDESEAELQRQAEVRAAQVARDKMEELEFRAARKQLANVDLRPPQSWTTGIRKATIGTR</sequence>
<feature type="region of interest" description="Disordered" evidence="1">
    <location>
        <begin position="293"/>
        <end position="372"/>
    </location>
</feature>
<feature type="compositionally biased region" description="Basic and acidic residues" evidence="1">
    <location>
        <begin position="345"/>
        <end position="362"/>
    </location>
</feature>
<dbReference type="Proteomes" id="UP000217199">
    <property type="component" value="Unassembled WGS sequence"/>
</dbReference>